<feature type="signal peptide" evidence="1">
    <location>
        <begin position="1"/>
        <end position="25"/>
    </location>
</feature>
<proteinExistence type="predicted"/>
<evidence type="ECO:0008006" key="4">
    <source>
        <dbReference type="Google" id="ProtNLM"/>
    </source>
</evidence>
<gene>
    <name evidence="2" type="ORF">NIES23_23530</name>
</gene>
<dbReference type="Proteomes" id="UP000217507">
    <property type="component" value="Chromosome"/>
</dbReference>
<reference evidence="2 3" key="1">
    <citation type="submission" date="2017-06" db="EMBL/GenBank/DDBJ databases">
        <title>Genome sequencing of cyanobaciteial culture collection at National Institute for Environmental Studies (NIES).</title>
        <authorList>
            <person name="Hirose Y."/>
            <person name="Shimura Y."/>
            <person name="Fujisawa T."/>
            <person name="Nakamura Y."/>
            <person name="Kawachi M."/>
        </authorList>
    </citation>
    <scope>NUCLEOTIDE SEQUENCE [LARGE SCALE GENOMIC DNA]</scope>
    <source>
        <strain evidence="2 3">NIES-23</strain>
    </source>
</reference>
<evidence type="ECO:0000313" key="2">
    <source>
        <dbReference type="EMBL" id="BAY69559.1"/>
    </source>
</evidence>
<feature type="chain" id="PRO_5011115742" description="SHOCT domain-containing protein" evidence="1">
    <location>
        <begin position="26"/>
        <end position="231"/>
    </location>
</feature>
<protein>
    <recommendedName>
        <fullName evidence="4">SHOCT domain-containing protein</fullName>
    </recommendedName>
</protein>
<accession>A0A1Z4KKR5</accession>
<keyword evidence="1" id="KW-0732">Signal</keyword>
<sequence>MKVKILIAIALLANFIVVNSSSATAKNSGLIVNNPGSFNQKHTEITQALPPRVIKLRLADSGVSVGSIITWGFGGLIQKRSTDWVRLEIGDSQVRVIHTTRTTNWLTQFSKWWDHPVRKIAFKPDSCEINNAQTQGGSDTENQLREIKRLYDSKLITEPQYQELQRKIINQIGTTSSQATPSNGDCVVLGENGTLKFPDLTLLTKGEFKIEYLEGDEWKYVAFRVPAKAYE</sequence>
<name>A0A1Z4KKR5_ANAVA</name>
<evidence type="ECO:0000256" key="1">
    <source>
        <dbReference type="SAM" id="SignalP"/>
    </source>
</evidence>
<dbReference type="AlphaFoldDB" id="A0A1Z4KKR5"/>
<evidence type="ECO:0000313" key="3">
    <source>
        <dbReference type="Proteomes" id="UP000217507"/>
    </source>
</evidence>
<dbReference type="EMBL" id="AP018216">
    <property type="protein sequence ID" value="BAY69559.1"/>
    <property type="molecule type" value="Genomic_DNA"/>
</dbReference>
<organism evidence="2 3">
    <name type="scientific">Trichormus variabilis NIES-23</name>
    <dbReference type="NCBI Taxonomy" id="1973479"/>
    <lineage>
        <taxon>Bacteria</taxon>
        <taxon>Bacillati</taxon>
        <taxon>Cyanobacteriota</taxon>
        <taxon>Cyanophyceae</taxon>
        <taxon>Nostocales</taxon>
        <taxon>Nostocaceae</taxon>
        <taxon>Trichormus</taxon>
    </lineage>
</organism>